<reference evidence="2 3" key="1">
    <citation type="submission" date="2019-06" db="EMBL/GenBank/DDBJ databases">
        <title>New taxonomy in bacterial strain CC-CFT640, isolated from vineyard.</title>
        <authorList>
            <person name="Lin S.-Y."/>
            <person name="Tsai C.-F."/>
            <person name="Young C.-C."/>
        </authorList>
    </citation>
    <scope>NUCLEOTIDE SEQUENCE [LARGE SCALE GENOMIC DNA]</scope>
    <source>
        <strain evidence="2 3">CC-CFT640</strain>
    </source>
</reference>
<dbReference type="EMBL" id="VDUZ01000002">
    <property type="protein sequence ID" value="TXL81965.1"/>
    <property type="molecule type" value="Genomic_DNA"/>
</dbReference>
<dbReference type="OrthoDB" id="649979at2"/>
<sequence>MSNDVTIGAPPANAAPPPVKADATVRAQYEAMPYPPRDPADEARRLVVGTPSHVLEINHYLYAGRRDYRQPFRALIAGGGTGDACIMLAQQLQDLRCPAEIIYLDISEASRAIAEARAQARALRNVRFMTGSLLDLPSLGLGPFDYIDCTGVLHHLPDPQAGLDALAAALAPEGGIGMMLYGEYGRSGVYPMQDMLRTLAPVGTPPAERLALAKRLIRFLPPTNLFRRNTFLNDHLSGNDAALYDLLLHSQDRAYTVPQIADMTRRAGLRLVAFMEPMRYEPTTYMSDPQIGRELAALPFLERATFAERLANNLRIHVFYATKAGYDTVARPEDTSAIPVLREMDAQALAQGLRPGTPLVANLDGFPWRAQLPPLASAIVAQVDGRKSIAEIYTSMAMRGGLPVWDEFHQQFEQLYVVLNGINHLLLRFRS</sequence>
<dbReference type="InterPro" id="IPR029063">
    <property type="entry name" value="SAM-dependent_MTases_sf"/>
</dbReference>
<dbReference type="SUPFAM" id="SSF53335">
    <property type="entry name" value="S-adenosyl-L-methionine-dependent methyltransferases"/>
    <property type="match status" value="1"/>
</dbReference>
<comment type="caution">
    <text evidence="2">The sequence shown here is derived from an EMBL/GenBank/DDBJ whole genome shotgun (WGS) entry which is preliminary data.</text>
</comment>
<accession>A0A5C8PVC4</accession>
<organism evidence="2 3">
    <name type="scientific">Vineibacter terrae</name>
    <dbReference type="NCBI Taxonomy" id="2586908"/>
    <lineage>
        <taxon>Bacteria</taxon>
        <taxon>Pseudomonadati</taxon>
        <taxon>Pseudomonadota</taxon>
        <taxon>Alphaproteobacteria</taxon>
        <taxon>Hyphomicrobiales</taxon>
        <taxon>Vineibacter</taxon>
    </lineage>
</organism>
<name>A0A5C8PVC4_9HYPH</name>
<dbReference type="Proteomes" id="UP000321638">
    <property type="component" value="Unassembled WGS sequence"/>
</dbReference>
<dbReference type="InterPro" id="IPR013217">
    <property type="entry name" value="Methyltransf_12"/>
</dbReference>
<keyword evidence="3" id="KW-1185">Reference proteome</keyword>
<keyword evidence="2" id="KW-0808">Transferase</keyword>
<proteinExistence type="predicted"/>
<feature type="domain" description="Methyltransferase type 12" evidence="1">
    <location>
        <begin position="77"/>
        <end position="175"/>
    </location>
</feature>
<gene>
    <name evidence="2" type="ORF">FHP25_02540</name>
</gene>
<dbReference type="GO" id="GO:0008168">
    <property type="term" value="F:methyltransferase activity"/>
    <property type="evidence" value="ECO:0007669"/>
    <property type="project" value="UniProtKB-KW"/>
</dbReference>
<dbReference type="CDD" id="cd02440">
    <property type="entry name" value="AdoMet_MTases"/>
    <property type="match status" value="1"/>
</dbReference>
<dbReference type="AlphaFoldDB" id="A0A5C8PVC4"/>
<dbReference type="GO" id="GO:0032259">
    <property type="term" value="P:methylation"/>
    <property type="evidence" value="ECO:0007669"/>
    <property type="project" value="UniProtKB-KW"/>
</dbReference>
<dbReference type="Gene3D" id="3.40.50.150">
    <property type="entry name" value="Vaccinia Virus protein VP39"/>
    <property type="match status" value="1"/>
</dbReference>
<evidence type="ECO:0000313" key="3">
    <source>
        <dbReference type="Proteomes" id="UP000321638"/>
    </source>
</evidence>
<protein>
    <submittedName>
        <fullName evidence="2">Class I SAM-dependent methyltransferase</fullName>
    </submittedName>
</protein>
<evidence type="ECO:0000259" key="1">
    <source>
        <dbReference type="Pfam" id="PF08242"/>
    </source>
</evidence>
<evidence type="ECO:0000313" key="2">
    <source>
        <dbReference type="EMBL" id="TXL81965.1"/>
    </source>
</evidence>
<dbReference type="RefSeq" id="WP_147845320.1">
    <property type="nucleotide sequence ID" value="NZ_VDUZ01000002.1"/>
</dbReference>
<dbReference type="Pfam" id="PF08242">
    <property type="entry name" value="Methyltransf_12"/>
    <property type="match status" value="1"/>
</dbReference>
<keyword evidence="2" id="KW-0489">Methyltransferase</keyword>